<dbReference type="STRING" id="112268.A0A182VUL8"/>
<reference evidence="2" key="2">
    <citation type="submission" date="2020-05" db="UniProtKB">
        <authorList>
            <consortium name="EnsemblMetazoa"/>
        </authorList>
    </citation>
    <scope>IDENTIFICATION</scope>
    <source>
        <strain evidence="2">MINIMUS1</strain>
    </source>
</reference>
<dbReference type="EnsemblMetazoa" id="AMIN001761-RA">
    <property type="protein sequence ID" value="AMIN001761-PA"/>
    <property type="gene ID" value="AMIN001761"/>
</dbReference>
<feature type="compositionally biased region" description="Polar residues" evidence="1">
    <location>
        <begin position="951"/>
        <end position="960"/>
    </location>
</feature>
<feature type="compositionally biased region" description="Low complexity" evidence="1">
    <location>
        <begin position="624"/>
        <end position="635"/>
    </location>
</feature>
<feature type="region of interest" description="Disordered" evidence="1">
    <location>
        <begin position="609"/>
        <end position="660"/>
    </location>
</feature>
<dbReference type="InterPro" id="IPR011009">
    <property type="entry name" value="Kinase-like_dom_sf"/>
</dbReference>
<feature type="compositionally biased region" description="Low complexity" evidence="1">
    <location>
        <begin position="766"/>
        <end position="788"/>
    </location>
</feature>
<feature type="compositionally biased region" description="Low complexity" evidence="1">
    <location>
        <begin position="832"/>
        <end position="851"/>
    </location>
</feature>
<dbReference type="VEuPathDB" id="VectorBase:AMIN001761"/>
<evidence type="ECO:0000313" key="3">
    <source>
        <dbReference type="Proteomes" id="UP000075920"/>
    </source>
</evidence>
<evidence type="ECO:0000313" key="2">
    <source>
        <dbReference type="EnsemblMetazoa" id="AMIN001761-PA"/>
    </source>
</evidence>
<feature type="region of interest" description="Disordered" evidence="1">
    <location>
        <begin position="826"/>
        <end position="854"/>
    </location>
</feature>
<feature type="region of interest" description="Disordered" evidence="1">
    <location>
        <begin position="765"/>
        <end position="794"/>
    </location>
</feature>
<feature type="compositionally biased region" description="Polar residues" evidence="1">
    <location>
        <begin position="510"/>
        <end position="527"/>
    </location>
</feature>
<dbReference type="FunFam" id="1.10.510.10:FF:000908">
    <property type="entry name" value="Slowpoke binding protein, putative"/>
    <property type="match status" value="1"/>
</dbReference>
<dbReference type="SUPFAM" id="SSF56112">
    <property type="entry name" value="Protein kinase-like (PK-like)"/>
    <property type="match status" value="1"/>
</dbReference>
<evidence type="ECO:0000256" key="1">
    <source>
        <dbReference type="SAM" id="MobiDB-lite"/>
    </source>
</evidence>
<feature type="region of interest" description="Disordered" evidence="1">
    <location>
        <begin position="269"/>
        <end position="303"/>
    </location>
</feature>
<feature type="compositionally biased region" description="Polar residues" evidence="1">
    <location>
        <begin position="868"/>
        <end position="905"/>
    </location>
</feature>
<dbReference type="Gene3D" id="1.10.510.10">
    <property type="entry name" value="Transferase(Phosphotransferase) domain 1"/>
    <property type="match status" value="1"/>
</dbReference>
<accession>A0A182VUL8</accession>
<keyword evidence="3" id="KW-1185">Reference proteome</keyword>
<name>A0A182VUL8_9DIPT</name>
<evidence type="ECO:0008006" key="4">
    <source>
        <dbReference type="Google" id="ProtNLM"/>
    </source>
</evidence>
<protein>
    <recommendedName>
        <fullName evidence="4">Protein kinase domain-containing protein</fullName>
    </recommendedName>
</protein>
<dbReference type="AlphaFoldDB" id="A0A182VUL8"/>
<sequence>MTLLPLPPDCIALEELPPSECPQGVLMELLGSLQHPYIYPVLDLGFFPSDSHQYTSLVMPFNPRGSLKDLIYKSQWNEPWSRKYTRKSTCLPLSQVQRLGRQILEALLFLRERGIPSHGHLHSGNVILQNGVARLSGLENGLLGLNSRVNAVIWARSAPDIDNIDVICFGHLLFEMCAGYELTSPQPTPGHYQLDLERYPQVVDVLQMIFESPDGRYPTVEELVLCEIFRNIDLREMRGTCVPSFKHGLSSSTLSLLNAVRRRQGAILSGSYSEGSSPCTPPSTPRDRKTGDVESSDLSSSDSEDLLDEIVIASARIDDPCHYDPLSSPIHYCDNNVHSDDNSNSNNNTIIRIDSIEEAYGAGTSTSGASVGAVAGGSGGSGAVSLNPSSAYKNSKSRRMEYSRRGMILGLSNPSQDSAFGSMTDGESSRASSFKLSSFASMNSPIDEGVEDLLVEQGAATAGDNLATTIANMKYIDSTGSSPCHDYHHHSQSQVLPQTSGYNATGPCAVSSSRTEPSIASRDISPSRSRFLEPPKLVINNHSSSTTNSSLCYTLSPLRKCATTEVFSQKYRVSSFEDMSYNSTRKSIKNTSRKIFRSFEEERRIDSAFMPIDTSRSQAPPRPAGQLQPQLSLPPMLAPPTTPSPKHVPSPVSPSRKNHASYQNLHTIIPTARERGLQWRSNLIKSNECLFETSFNCVPSAHHQQQHAHQFRSVSSFSGGGPHSEMDRMLRTHGSQDLPTTESGSIAEMSCDRFILTPEPLPPGSPCCTSSVTSTTTSSPAASLASTSRMRPNRTDRQQLFSLARFKHSTILDSVSIEDFSSETSLRAATGRSNSPASPCRSAASAASSASTGEGATLDYEVKPLSSDVTCTSDASDTASEDATSVSTTDTSLLKSPLPQRSSNAGGDHIRHKHAPRDVRQYLDDAAGSDEFGSGNEEKTPLLDGMELSPISPTESEQML</sequence>
<proteinExistence type="predicted"/>
<organism evidence="2 3">
    <name type="scientific">Anopheles minimus</name>
    <dbReference type="NCBI Taxonomy" id="112268"/>
    <lineage>
        <taxon>Eukaryota</taxon>
        <taxon>Metazoa</taxon>
        <taxon>Ecdysozoa</taxon>
        <taxon>Arthropoda</taxon>
        <taxon>Hexapoda</taxon>
        <taxon>Insecta</taxon>
        <taxon>Pterygota</taxon>
        <taxon>Neoptera</taxon>
        <taxon>Endopterygota</taxon>
        <taxon>Diptera</taxon>
        <taxon>Nematocera</taxon>
        <taxon>Culicoidea</taxon>
        <taxon>Culicidae</taxon>
        <taxon>Anophelinae</taxon>
        <taxon>Anopheles</taxon>
    </lineage>
</organism>
<feature type="compositionally biased region" description="Pro residues" evidence="1">
    <location>
        <begin position="636"/>
        <end position="652"/>
    </location>
</feature>
<feature type="region of interest" description="Disordered" evidence="1">
    <location>
        <begin position="868"/>
        <end position="960"/>
    </location>
</feature>
<dbReference type="Proteomes" id="UP000075920">
    <property type="component" value="Unassembled WGS sequence"/>
</dbReference>
<reference evidence="3" key="1">
    <citation type="submission" date="2013-03" db="EMBL/GenBank/DDBJ databases">
        <title>The Genome Sequence of Anopheles minimus MINIMUS1.</title>
        <authorList>
            <consortium name="The Broad Institute Genomics Platform"/>
            <person name="Neafsey D.E."/>
            <person name="Walton C."/>
            <person name="Walker B."/>
            <person name="Young S.K."/>
            <person name="Zeng Q."/>
            <person name="Gargeya S."/>
            <person name="Fitzgerald M."/>
            <person name="Haas B."/>
            <person name="Abouelleil A."/>
            <person name="Allen A.W."/>
            <person name="Alvarado L."/>
            <person name="Arachchi H.M."/>
            <person name="Berlin A.M."/>
            <person name="Chapman S.B."/>
            <person name="Gainer-Dewar J."/>
            <person name="Goldberg J."/>
            <person name="Griggs A."/>
            <person name="Gujja S."/>
            <person name="Hansen M."/>
            <person name="Howarth C."/>
            <person name="Imamovic A."/>
            <person name="Ireland A."/>
            <person name="Larimer J."/>
            <person name="McCowan C."/>
            <person name="Murphy C."/>
            <person name="Pearson M."/>
            <person name="Poon T.W."/>
            <person name="Priest M."/>
            <person name="Roberts A."/>
            <person name="Saif S."/>
            <person name="Shea T."/>
            <person name="Sisk P."/>
            <person name="Sykes S."/>
            <person name="Wortman J."/>
            <person name="Nusbaum C."/>
            <person name="Birren B."/>
        </authorList>
    </citation>
    <scope>NUCLEOTIDE SEQUENCE [LARGE SCALE GENOMIC DNA]</scope>
    <source>
        <strain evidence="3">MINIMUS1</strain>
    </source>
</reference>
<feature type="region of interest" description="Disordered" evidence="1">
    <location>
        <begin position="507"/>
        <end position="527"/>
    </location>
</feature>